<dbReference type="RefSeq" id="WP_214159525.1">
    <property type="nucleotide sequence ID" value="NZ_JAHBAY010000014.1"/>
</dbReference>
<sequence>MADGDGRLRPDPVTGNYLKNVHDNFAQLMASSPDAQAVRTVGLDYDGPLDSLQRVLDGSWTAHSDVTIAACPQYSGQDCATAIQQCLDTLHPTKTLHPGSRVLIKVGLVEARHPDEHVTVHPVVVRELLRHLITVTGSPEHVLVADGSGHERDTDQILRNTGLGQVLHDLGVRFIDLNLTDLQAVPVQDSLSMPGFILPSILFDCDLVISLAKLKTHHRSAVTLGMKNLFGCAPGAVYGFPKTRLHYGGTGRVIADLASVVRPGLTIIDAVTGMEGMGPLDGTPRPFGALIAGENVATTDYVATQLMGFSPGLIPQFWYAEQKGLLTAAHHQGLPPQDLTSTFQAPSNISWLHATQSRSPQERRQLLETLLEFARSTLATTNA</sequence>
<dbReference type="Pfam" id="PF04015">
    <property type="entry name" value="DUF362"/>
    <property type="match status" value="1"/>
</dbReference>
<evidence type="ECO:0000313" key="3">
    <source>
        <dbReference type="Proteomes" id="UP001197247"/>
    </source>
</evidence>
<gene>
    <name evidence="2" type="ORF">KIH74_28860</name>
</gene>
<organism evidence="2 3">
    <name type="scientific">Kineosporia corallincola</name>
    <dbReference type="NCBI Taxonomy" id="2835133"/>
    <lineage>
        <taxon>Bacteria</taxon>
        <taxon>Bacillati</taxon>
        <taxon>Actinomycetota</taxon>
        <taxon>Actinomycetes</taxon>
        <taxon>Kineosporiales</taxon>
        <taxon>Kineosporiaceae</taxon>
        <taxon>Kineosporia</taxon>
    </lineage>
</organism>
<accession>A0ABS5TR96</accession>
<dbReference type="EMBL" id="JAHBAY010000014">
    <property type="protein sequence ID" value="MBT0772989.1"/>
    <property type="molecule type" value="Genomic_DNA"/>
</dbReference>
<dbReference type="Proteomes" id="UP001197247">
    <property type="component" value="Unassembled WGS sequence"/>
</dbReference>
<evidence type="ECO:0000259" key="1">
    <source>
        <dbReference type="Pfam" id="PF04015"/>
    </source>
</evidence>
<reference evidence="2 3" key="1">
    <citation type="submission" date="2021-05" db="EMBL/GenBank/DDBJ databases">
        <title>Kineosporia and Streptomyces sp. nov. two new marine actinobacteria isolated from Coral.</title>
        <authorList>
            <person name="Buangrab K."/>
            <person name="Sutthacheep M."/>
            <person name="Yeemin T."/>
            <person name="Harunari E."/>
            <person name="Igarashi Y."/>
            <person name="Kanchanasin P."/>
            <person name="Tanasupawat S."/>
            <person name="Phongsopitanun W."/>
        </authorList>
    </citation>
    <scope>NUCLEOTIDE SEQUENCE [LARGE SCALE GENOMIC DNA]</scope>
    <source>
        <strain evidence="2 3">J2-2</strain>
    </source>
</reference>
<protein>
    <submittedName>
        <fullName evidence="2">DUF362 domain-containing protein</fullName>
    </submittedName>
</protein>
<keyword evidence="3" id="KW-1185">Reference proteome</keyword>
<name>A0ABS5TR96_9ACTN</name>
<dbReference type="InterPro" id="IPR007160">
    <property type="entry name" value="DUF362"/>
</dbReference>
<comment type="caution">
    <text evidence="2">The sequence shown here is derived from an EMBL/GenBank/DDBJ whole genome shotgun (WGS) entry which is preliminary data.</text>
</comment>
<evidence type="ECO:0000313" key="2">
    <source>
        <dbReference type="EMBL" id="MBT0772989.1"/>
    </source>
</evidence>
<proteinExistence type="predicted"/>
<feature type="domain" description="DUF362" evidence="1">
    <location>
        <begin position="102"/>
        <end position="304"/>
    </location>
</feature>